<comment type="caution">
    <text evidence="1">The sequence shown here is derived from an EMBL/GenBank/DDBJ whole genome shotgun (WGS) entry which is preliminary data.</text>
</comment>
<sequence length="57" mass="6265">LIGEWSDSRARMLSLTEDCKVRIHGTDGELLSLFSVPGKVVSGDEVSDREVAITFEL</sequence>
<name>X1S041_9ZZZZ</name>
<proteinExistence type="predicted"/>
<protein>
    <submittedName>
        <fullName evidence="1">Uncharacterized protein</fullName>
    </submittedName>
</protein>
<reference evidence="1" key="1">
    <citation type="journal article" date="2014" name="Front. Microbiol.">
        <title>High frequency of phylogenetically diverse reductive dehalogenase-homologous genes in deep subseafloor sedimentary metagenomes.</title>
        <authorList>
            <person name="Kawai M."/>
            <person name="Futagami T."/>
            <person name="Toyoda A."/>
            <person name="Takaki Y."/>
            <person name="Nishi S."/>
            <person name="Hori S."/>
            <person name="Arai W."/>
            <person name="Tsubouchi T."/>
            <person name="Morono Y."/>
            <person name="Uchiyama I."/>
            <person name="Ito T."/>
            <person name="Fujiyama A."/>
            <person name="Inagaki F."/>
            <person name="Takami H."/>
        </authorList>
    </citation>
    <scope>NUCLEOTIDE SEQUENCE</scope>
    <source>
        <strain evidence="1">Expedition CK06-06</strain>
    </source>
</reference>
<dbReference type="EMBL" id="BARW01011342">
    <property type="protein sequence ID" value="GAI86273.1"/>
    <property type="molecule type" value="Genomic_DNA"/>
</dbReference>
<gene>
    <name evidence="1" type="ORF">S12H4_21914</name>
</gene>
<dbReference type="AlphaFoldDB" id="X1S041"/>
<feature type="non-terminal residue" evidence="1">
    <location>
        <position position="1"/>
    </location>
</feature>
<evidence type="ECO:0000313" key="1">
    <source>
        <dbReference type="EMBL" id="GAI86273.1"/>
    </source>
</evidence>
<organism evidence="1">
    <name type="scientific">marine sediment metagenome</name>
    <dbReference type="NCBI Taxonomy" id="412755"/>
    <lineage>
        <taxon>unclassified sequences</taxon>
        <taxon>metagenomes</taxon>
        <taxon>ecological metagenomes</taxon>
    </lineage>
</organism>
<accession>X1S041</accession>